<evidence type="ECO:0000313" key="1">
    <source>
        <dbReference type="EMBL" id="MBR7619064.1"/>
    </source>
</evidence>
<accession>A0A941D081</accession>
<evidence type="ECO:0000313" key="2">
    <source>
        <dbReference type="Proteomes" id="UP000622580"/>
    </source>
</evidence>
<keyword evidence="2" id="KW-1185">Reference proteome</keyword>
<dbReference type="Proteomes" id="UP000622580">
    <property type="component" value="Unassembled WGS sequence"/>
</dbReference>
<gene>
    <name evidence="1" type="ORF">JKL49_06645</name>
</gene>
<comment type="caution">
    <text evidence="1">The sequence shown here is derived from an EMBL/GenBank/DDBJ whole genome shotgun (WGS) entry which is preliminary data.</text>
</comment>
<proteinExistence type="predicted"/>
<sequence length="83" mass="8796">MRPSPSPAFDHGAALRVPPAHDGRSWTKLLYWLGADGQALDETGLVQVSTPNGLMVARPGDWIVLSVGGQFHVAHAGPRTLDA</sequence>
<protein>
    <submittedName>
        <fullName evidence="1">Uncharacterized protein</fullName>
    </submittedName>
</protein>
<reference evidence="1" key="1">
    <citation type="submission" date="2021-04" db="EMBL/GenBank/DDBJ databases">
        <title>Draft genome assembly of strain Phenylobacterium sp. 20VBR1 using MiniION and Illumina platforms.</title>
        <authorList>
            <person name="Thomas F.A."/>
            <person name="Krishnan K.P."/>
            <person name="Sinha R.K."/>
        </authorList>
    </citation>
    <scope>NUCLEOTIDE SEQUENCE</scope>
    <source>
        <strain evidence="1">20VBR1</strain>
    </source>
</reference>
<dbReference type="EMBL" id="JAGSGD010000001">
    <property type="protein sequence ID" value="MBR7619064.1"/>
    <property type="molecule type" value="Genomic_DNA"/>
</dbReference>
<name>A0A941D081_9CAUL</name>
<dbReference type="AlphaFoldDB" id="A0A941D081"/>
<organism evidence="1 2">
    <name type="scientific">Phenylobacterium glaciei</name>
    <dbReference type="NCBI Taxonomy" id="2803784"/>
    <lineage>
        <taxon>Bacteria</taxon>
        <taxon>Pseudomonadati</taxon>
        <taxon>Pseudomonadota</taxon>
        <taxon>Alphaproteobacteria</taxon>
        <taxon>Caulobacterales</taxon>
        <taxon>Caulobacteraceae</taxon>
        <taxon>Phenylobacterium</taxon>
    </lineage>
</organism>
<dbReference type="RefSeq" id="WP_215339180.1">
    <property type="nucleotide sequence ID" value="NZ_JAGSGD010000001.1"/>
</dbReference>